<accession>A0ABQ9WTU5</accession>
<evidence type="ECO:0000313" key="2">
    <source>
        <dbReference type="EMBL" id="KAK2941455.1"/>
    </source>
</evidence>
<dbReference type="Proteomes" id="UP001281761">
    <property type="component" value="Unassembled WGS sequence"/>
</dbReference>
<reference evidence="2 4" key="1">
    <citation type="journal article" date="2022" name="bioRxiv">
        <title>Genomics of Preaxostyla Flagellates Illuminates Evolutionary Transitions and the Path Towards Mitochondrial Loss.</title>
        <authorList>
            <person name="Novak L.V.F."/>
            <person name="Treitli S.C."/>
            <person name="Pyrih J."/>
            <person name="Halakuc P."/>
            <person name="Pipaliya S.V."/>
            <person name="Vacek V."/>
            <person name="Brzon O."/>
            <person name="Soukal P."/>
            <person name="Eme L."/>
            <person name="Dacks J.B."/>
            <person name="Karnkowska A."/>
            <person name="Elias M."/>
            <person name="Hampl V."/>
        </authorList>
    </citation>
    <scope>NUCLEOTIDE SEQUENCE [LARGE SCALE GENOMIC DNA]</scope>
    <source>
        <strain evidence="2">NAU3</strain>
        <tissue evidence="2">Gut</tissue>
    </source>
</reference>
<evidence type="ECO:0000313" key="4">
    <source>
        <dbReference type="Proteomes" id="UP001281761"/>
    </source>
</evidence>
<dbReference type="EMBL" id="JARBJD010000499">
    <property type="protein sequence ID" value="KAK2941455.1"/>
    <property type="molecule type" value="Genomic_DNA"/>
</dbReference>
<feature type="region of interest" description="Disordered" evidence="1">
    <location>
        <begin position="51"/>
        <end position="76"/>
    </location>
</feature>
<feature type="region of interest" description="Disordered" evidence="1">
    <location>
        <begin position="116"/>
        <end position="167"/>
    </location>
</feature>
<gene>
    <name evidence="2" type="ORF">BLNAU_23633</name>
    <name evidence="3" type="ORF">BLNAU_7254</name>
</gene>
<comment type="caution">
    <text evidence="2">The sequence shown here is derived from an EMBL/GenBank/DDBJ whole genome shotgun (WGS) entry which is preliminary data.</text>
</comment>
<keyword evidence="4" id="KW-1185">Reference proteome</keyword>
<feature type="compositionally biased region" description="Basic and acidic residues" evidence="1">
    <location>
        <begin position="135"/>
        <end position="160"/>
    </location>
</feature>
<name>A0ABQ9WTU5_9EUKA</name>
<organism evidence="2 4">
    <name type="scientific">Blattamonas nauphoetae</name>
    <dbReference type="NCBI Taxonomy" id="2049346"/>
    <lineage>
        <taxon>Eukaryota</taxon>
        <taxon>Metamonada</taxon>
        <taxon>Preaxostyla</taxon>
        <taxon>Oxymonadida</taxon>
        <taxon>Blattamonas</taxon>
    </lineage>
</organism>
<proteinExistence type="predicted"/>
<dbReference type="EMBL" id="JARBJD010000043">
    <property type="protein sequence ID" value="KAK2957820.1"/>
    <property type="molecule type" value="Genomic_DNA"/>
</dbReference>
<evidence type="ECO:0000313" key="3">
    <source>
        <dbReference type="EMBL" id="KAK2957820.1"/>
    </source>
</evidence>
<protein>
    <submittedName>
        <fullName evidence="2">Uncharacterized protein</fullName>
    </submittedName>
</protein>
<sequence>MKEKVDRREKKFDKWKAQTAEQIDNMFTHQLIAIAEEEHAITKLLYSGLENADEEDPEKVSSEKKHKMEIRFGKTQNATQTNLVEFARQRKEYQKRGPKIESIEKRRKVEMRKLHAREWTGIQEAVEEAGRNTNRKRESGREGETEERRGGTSEKGERREKPVRRAS</sequence>
<evidence type="ECO:0000256" key="1">
    <source>
        <dbReference type="SAM" id="MobiDB-lite"/>
    </source>
</evidence>